<dbReference type="OrthoDB" id="630188at2759"/>
<feature type="transmembrane region" description="Helical" evidence="9">
    <location>
        <begin position="12"/>
        <end position="35"/>
    </location>
</feature>
<dbReference type="InterPro" id="IPR025846">
    <property type="entry name" value="TBL_N"/>
</dbReference>
<proteinExistence type="inferred from homology"/>
<keyword evidence="7 9" id="KW-0472">Membrane</keyword>
<evidence type="ECO:0000256" key="4">
    <source>
        <dbReference type="ARBA" id="ARBA00022968"/>
    </source>
</evidence>
<dbReference type="GO" id="GO:1990538">
    <property type="term" value="F:xylan O-acetyltransferase activity"/>
    <property type="evidence" value="ECO:0007669"/>
    <property type="project" value="UniProtKB-ARBA"/>
</dbReference>
<dbReference type="PANTHER" id="PTHR32285">
    <property type="entry name" value="PROTEIN TRICHOME BIREFRINGENCE-LIKE 9-RELATED"/>
    <property type="match status" value="1"/>
</dbReference>
<evidence type="ECO:0000259" key="10">
    <source>
        <dbReference type="Pfam" id="PF13839"/>
    </source>
</evidence>
<evidence type="ECO:0000256" key="3">
    <source>
        <dbReference type="ARBA" id="ARBA00022692"/>
    </source>
</evidence>
<feature type="domain" description="Trichome birefringence-like N-terminal" evidence="11">
    <location>
        <begin position="216"/>
        <end position="268"/>
    </location>
</feature>
<dbReference type="InterPro" id="IPR029962">
    <property type="entry name" value="TBL"/>
</dbReference>
<keyword evidence="4" id="KW-0735">Signal-anchor</keyword>
<dbReference type="Pfam" id="PF14416">
    <property type="entry name" value="PMR5N"/>
    <property type="match status" value="1"/>
</dbReference>
<evidence type="ECO:0000259" key="11">
    <source>
        <dbReference type="Pfam" id="PF14416"/>
    </source>
</evidence>
<reference evidence="12" key="1">
    <citation type="submission" date="2022-05" db="EMBL/GenBank/DDBJ databases">
        <title>The Musa troglodytarum L. genome provides insights into the mechanism of non-climacteric behaviour and enrichment of carotenoids.</title>
        <authorList>
            <person name="Wang J."/>
        </authorList>
    </citation>
    <scope>NUCLEOTIDE SEQUENCE</scope>
    <source>
        <tissue evidence="12">Leaf</tissue>
    </source>
</reference>
<accession>A0A9E7EIV5</accession>
<evidence type="ECO:0000256" key="6">
    <source>
        <dbReference type="ARBA" id="ARBA00023034"/>
    </source>
</evidence>
<dbReference type="PANTHER" id="PTHR32285:SF19">
    <property type="entry name" value="PROTEIN TRICHOME BIREFRINGENCE-LIKE 6"/>
    <property type="match status" value="1"/>
</dbReference>
<dbReference type="InterPro" id="IPR026057">
    <property type="entry name" value="TBL_C"/>
</dbReference>
<organism evidence="12 13">
    <name type="scientific">Musa troglodytarum</name>
    <name type="common">fe'i banana</name>
    <dbReference type="NCBI Taxonomy" id="320322"/>
    <lineage>
        <taxon>Eukaryota</taxon>
        <taxon>Viridiplantae</taxon>
        <taxon>Streptophyta</taxon>
        <taxon>Embryophyta</taxon>
        <taxon>Tracheophyta</taxon>
        <taxon>Spermatophyta</taxon>
        <taxon>Magnoliopsida</taxon>
        <taxon>Liliopsida</taxon>
        <taxon>Zingiberales</taxon>
        <taxon>Musaceae</taxon>
        <taxon>Musa</taxon>
    </lineage>
</organism>
<feature type="domain" description="Trichome birefringence-like C-terminal" evidence="10">
    <location>
        <begin position="334"/>
        <end position="478"/>
    </location>
</feature>
<dbReference type="Pfam" id="PF13839">
    <property type="entry name" value="PC-Esterase"/>
    <property type="match status" value="1"/>
</dbReference>
<keyword evidence="13" id="KW-1185">Reference proteome</keyword>
<dbReference type="GO" id="GO:0000139">
    <property type="term" value="C:Golgi membrane"/>
    <property type="evidence" value="ECO:0007669"/>
    <property type="project" value="UniProtKB-SubCell"/>
</dbReference>
<keyword evidence="5 9" id="KW-1133">Transmembrane helix</keyword>
<evidence type="ECO:0000256" key="9">
    <source>
        <dbReference type="SAM" id="Phobius"/>
    </source>
</evidence>
<evidence type="ECO:0000313" key="13">
    <source>
        <dbReference type="Proteomes" id="UP001055439"/>
    </source>
</evidence>
<evidence type="ECO:0008006" key="14">
    <source>
        <dbReference type="Google" id="ProtNLM"/>
    </source>
</evidence>
<gene>
    <name evidence="12" type="ORF">MUK42_05680</name>
</gene>
<evidence type="ECO:0000256" key="8">
    <source>
        <dbReference type="SAM" id="MobiDB-lite"/>
    </source>
</evidence>
<evidence type="ECO:0000313" key="12">
    <source>
        <dbReference type="EMBL" id="URD78184.1"/>
    </source>
</evidence>
<evidence type="ECO:0000256" key="5">
    <source>
        <dbReference type="ARBA" id="ARBA00022989"/>
    </source>
</evidence>
<comment type="subcellular location">
    <subcellularLocation>
        <location evidence="1">Golgi apparatus membrane</location>
        <topology evidence="1">Single-pass type II membrane protein</topology>
    </subcellularLocation>
</comment>
<comment type="similarity">
    <text evidence="2">Belongs to the PC-esterase family. TBL subfamily.</text>
</comment>
<keyword evidence="6" id="KW-0333">Golgi apparatus</keyword>
<sequence length="491" mass="54551">MEKPRSLSIRPTRLLLLASTVSSSLLFCFYFSFWLPEDAPSGSNSAAYFQLVGGIEAVGSHPFTDSDGSLLDNATGNPIAAATHGSVIGNLSLDARGVGNEGKDEIFDDVQARDASDSSTEAPDSYDFGGGPGTFEDDNSTDLPDVNLKNSSGFSGEVLAAVAERIGRGSSELDARRMERWKLEADTTMSSRSFFSSFGQGEASHVENHGTKDKTTCDVSDGRWVFDESYPLYASNSCPFVDEGFSCEQNGRLDKDYMQWRWQPYGCSIPRFNPVVMLELIRGKRLVFVGDSINRNQWESMLCMLRMALSDPTRVYEARGRRITKNRGNYNFKFPEGNQVHPRLDVSTAFRKALRTWASWVDQHVIPGKTQVFFRSSAPSHFSGGKWNSGGHCKESIHPLNDTNVRQVPEKNVILEQVVKQMKTPVTILNITNLSGLRIDGHPSVYGRNPSKGTLTSIQDCSHWCLPGVPDTWNELLYFYLLLRKKPAFTS</sequence>
<evidence type="ECO:0000256" key="7">
    <source>
        <dbReference type="ARBA" id="ARBA00023136"/>
    </source>
</evidence>
<name>A0A9E7EIV5_9LILI</name>
<evidence type="ECO:0000256" key="1">
    <source>
        <dbReference type="ARBA" id="ARBA00004323"/>
    </source>
</evidence>
<evidence type="ECO:0000256" key="2">
    <source>
        <dbReference type="ARBA" id="ARBA00007727"/>
    </source>
</evidence>
<dbReference type="AlphaFoldDB" id="A0A9E7EIV5"/>
<protein>
    <recommendedName>
        <fullName evidence="14">Trichome birefringence-like N-terminal domain-containing protein</fullName>
    </recommendedName>
</protein>
<keyword evidence="3 9" id="KW-0812">Transmembrane</keyword>
<feature type="region of interest" description="Disordered" evidence="8">
    <location>
        <begin position="109"/>
        <end position="140"/>
    </location>
</feature>
<dbReference type="Proteomes" id="UP001055439">
    <property type="component" value="Chromosome 10"/>
</dbReference>
<dbReference type="EMBL" id="CP097503">
    <property type="protein sequence ID" value="URD78184.1"/>
    <property type="molecule type" value="Genomic_DNA"/>
</dbReference>